<sequence length="98" mass="11159">MAELVRVLRPDGWGLIQVPVWSEDPTFEDASITDPSERERVYGQDDHVRLYGPDVVDRLRSVGLTVDVIPAAQFLSTQECERHAIDPAEEIFHCRRQG</sequence>
<gene>
    <name evidence="1" type="ORF">METZ01_LOCUS361663</name>
</gene>
<dbReference type="AlphaFoldDB" id="A0A382SG13"/>
<protein>
    <recommendedName>
        <fullName evidence="2">Methyltransferase type 11 domain-containing protein</fullName>
    </recommendedName>
</protein>
<evidence type="ECO:0000313" key="1">
    <source>
        <dbReference type="EMBL" id="SVD08809.1"/>
    </source>
</evidence>
<organism evidence="1">
    <name type="scientific">marine metagenome</name>
    <dbReference type="NCBI Taxonomy" id="408172"/>
    <lineage>
        <taxon>unclassified sequences</taxon>
        <taxon>metagenomes</taxon>
        <taxon>ecological metagenomes</taxon>
    </lineage>
</organism>
<reference evidence="1" key="1">
    <citation type="submission" date="2018-05" db="EMBL/GenBank/DDBJ databases">
        <authorList>
            <person name="Lanie J.A."/>
            <person name="Ng W.-L."/>
            <person name="Kazmierczak K.M."/>
            <person name="Andrzejewski T.M."/>
            <person name="Davidsen T.M."/>
            <person name="Wayne K.J."/>
            <person name="Tettelin H."/>
            <person name="Glass J.I."/>
            <person name="Rusch D."/>
            <person name="Podicherti R."/>
            <person name="Tsui H.-C.T."/>
            <person name="Winkler M.E."/>
        </authorList>
    </citation>
    <scope>NUCLEOTIDE SEQUENCE</scope>
</reference>
<proteinExistence type="predicted"/>
<dbReference type="SUPFAM" id="SSF53335">
    <property type="entry name" value="S-adenosyl-L-methionine-dependent methyltransferases"/>
    <property type="match status" value="1"/>
</dbReference>
<accession>A0A382SG13</accession>
<dbReference type="InterPro" id="IPR029063">
    <property type="entry name" value="SAM-dependent_MTases_sf"/>
</dbReference>
<evidence type="ECO:0008006" key="2">
    <source>
        <dbReference type="Google" id="ProtNLM"/>
    </source>
</evidence>
<dbReference type="EMBL" id="UINC01128816">
    <property type="protein sequence ID" value="SVD08809.1"/>
    <property type="molecule type" value="Genomic_DNA"/>
</dbReference>
<name>A0A382SG13_9ZZZZ</name>